<reference evidence="2" key="1">
    <citation type="journal article" date="2020" name="Nature">
        <title>Giant virus diversity and host interactions through global metagenomics.</title>
        <authorList>
            <person name="Schulz F."/>
            <person name="Roux S."/>
            <person name="Paez-Espino D."/>
            <person name="Jungbluth S."/>
            <person name="Walsh D.A."/>
            <person name="Denef V.J."/>
            <person name="McMahon K.D."/>
            <person name="Konstantinidis K.T."/>
            <person name="Eloe-Fadrosh E.A."/>
            <person name="Kyrpides N.C."/>
            <person name="Woyke T."/>
        </authorList>
    </citation>
    <scope>NUCLEOTIDE SEQUENCE</scope>
    <source>
        <strain evidence="2">GVMAG-M-3300023184-17</strain>
    </source>
</reference>
<evidence type="ECO:0000313" key="2">
    <source>
        <dbReference type="EMBL" id="QHT85234.1"/>
    </source>
</evidence>
<protein>
    <submittedName>
        <fullName evidence="2">Uncharacterized protein</fullName>
    </submittedName>
</protein>
<keyword evidence="1" id="KW-1133">Transmembrane helix</keyword>
<organism evidence="2">
    <name type="scientific">viral metagenome</name>
    <dbReference type="NCBI Taxonomy" id="1070528"/>
    <lineage>
        <taxon>unclassified sequences</taxon>
        <taxon>metagenomes</taxon>
        <taxon>organismal metagenomes</taxon>
    </lineage>
</organism>
<dbReference type="EMBL" id="MN740041">
    <property type="protein sequence ID" value="QHT85234.1"/>
    <property type="molecule type" value="Genomic_DNA"/>
</dbReference>
<sequence>MNLLHGITLILLCTVILMDVKVPPEIKSLGKIPVTITLLFVVFYLFTQSPLLGVIGLVAAYQAMQSNQMRYIQPQLPMDGEFTPQNQFQDTLEEKVVQNMVPFVQTQSPVHLQFKYNAEDTHSAAPL</sequence>
<dbReference type="AlphaFoldDB" id="A0A6C0HXF0"/>
<keyword evidence="1" id="KW-0812">Transmembrane</keyword>
<name>A0A6C0HXF0_9ZZZZ</name>
<evidence type="ECO:0000256" key="1">
    <source>
        <dbReference type="SAM" id="Phobius"/>
    </source>
</evidence>
<accession>A0A6C0HXF0</accession>
<proteinExistence type="predicted"/>
<feature type="transmembrane region" description="Helical" evidence="1">
    <location>
        <begin position="34"/>
        <end position="61"/>
    </location>
</feature>
<keyword evidence="1" id="KW-0472">Membrane</keyword>